<comment type="caution">
    <text evidence="9">The sequence shown here is derived from an EMBL/GenBank/DDBJ whole genome shotgun (WGS) entry which is preliminary data.</text>
</comment>
<dbReference type="InterPro" id="IPR042240">
    <property type="entry name" value="CHASE_sf"/>
</dbReference>
<dbReference type="Pfam" id="PF03924">
    <property type="entry name" value="CHASE"/>
    <property type="match status" value="1"/>
</dbReference>
<evidence type="ECO:0000313" key="10">
    <source>
        <dbReference type="Proteomes" id="UP001596166"/>
    </source>
</evidence>
<dbReference type="Gene3D" id="3.30.450.20">
    <property type="entry name" value="PAS domain"/>
    <property type="match status" value="1"/>
</dbReference>
<evidence type="ECO:0000256" key="5">
    <source>
        <dbReference type="SAM" id="MobiDB-lite"/>
    </source>
</evidence>
<dbReference type="InterPro" id="IPR043128">
    <property type="entry name" value="Rev_trsase/Diguanyl_cyclase"/>
</dbReference>
<sequence>MQRSSSPDPIDRAPGESAADSMADSATDARAIPKRLPLLVLLAALLLTALVWQDTRQRVAAEAEGRFALRVEELHRRFENQIQAYVQVTRSAAALFTAYPEVKRAEWNRFVDGLHLAERFPAVTAVAFARVIDQWTGPELVTEARMDGLRGFRIWPDTAGPMRLVTLYAAPVNDRTLRTLGYDLLAEPVRRAAAEQARDSGEPTVVRVVGPRLDEGEPSSPSFLVFQAVYRDGQRPATQEQRRVAFAGLVMTPIQVAPLAESVFGRMGDVAATVFEGQGDFPLYRSRPEASDRPLLTASRDLALVNRVWSVQYESRSSFEEGLDHWKPTLVLATGLSLSLLLSTLLWALAATRHRALVIAGRITASLRRRETELDLLFNQAPLGIALIGPDARITDCNPAFARTVGVARDGLIGTDTRLRAPDPAVIAAIDSAIAGESVRLEVDRLLLAGGRHSHFSLHLQPVSTPGDPPFVMAFVEDIGDKRRAEQHVHYLAHYDPLTGLPNRVLLFDRIAQAAREARRDGARVAVLFIDLDRFKIINDSLGHSFGDEVLRSVARRLHGAMRPSDTVGRLGGDEFLIVVPNIETPGVAAAVAEKVMGQLAAPFTIGGRNFVVSPSIGISLFPDDAEDAEGLIRCADIAMYNAKDAGRNAYRFVTREMGARSRERLDLEAALRRALQNRELFLVYQPQLRISDDLVVGVEALLRWRHPDAGLIMPNRFLPVAEETGLIQAIGDWVLDEVCAQIRRWRDQIGLTVPVAVNVSAQQFRDGQLPAKVAAALDRSGLQGWELEIEVTEGTLIDDIPSAIATLRALKQRGCLIALDDFGTGYSSLSYLHRFPIDKLKIDRSFIHDLEQDGTGDSIPRAIVGLGRSLGLSVVAEGVETEAQLQLLRSLKCESFQGYLFSRPVLAEELEPILALRATHGRHHTPVTEAAERESV</sequence>
<dbReference type="Proteomes" id="UP001596166">
    <property type="component" value="Unassembled WGS sequence"/>
</dbReference>
<keyword evidence="10" id="KW-1185">Reference proteome</keyword>
<evidence type="ECO:0000259" key="8">
    <source>
        <dbReference type="PROSITE" id="PS50887"/>
    </source>
</evidence>
<name>A0ABW0G8M1_9PROT</name>
<evidence type="ECO:0000256" key="4">
    <source>
        <dbReference type="ARBA" id="ARBA00023136"/>
    </source>
</evidence>
<dbReference type="InterPro" id="IPR035965">
    <property type="entry name" value="PAS-like_dom_sf"/>
</dbReference>
<dbReference type="PROSITE" id="PS50887">
    <property type="entry name" value="GGDEF"/>
    <property type="match status" value="1"/>
</dbReference>
<dbReference type="SMART" id="SM00267">
    <property type="entry name" value="GGDEF"/>
    <property type="match status" value="1"/>
</dbReference>
<keyword evidence="2" id="KW-0812">Transmembrane</keyword>
<dbReference type="PANTHER" id="PTHR44757">
    <property type="entry name" value="DIGUANYLATE CYCLASE DGCP"/>
    <property type="match status" value="1"/>
</dbReference>
<dbReference type="CDD" id="cd00130">
    <property type="entry name" value="PAS"/>
    <property type="match status" value="1"/>
</dbReference>
<dbReference type="RefSeq" id="WP_376996586.1">
    <property type="nucleotide sequence ID" value="NZ_JBHSLC010000036.1"/>
</dbReference>
<dbReference type="InterPro" id="IPR000014">
    <property type="entry name" value="PAS"/>
</dbReference>
<dbReference type="PANTHER" id="PTHR44757:SF2">
    <property type="entry name" value="BIOFILM ARCHITECTURE MAINTENANCE PROTEIN MBAA"/>
    <property type="match status" value="1"/>
</dbReference>
<keyword evidence="4" id="KW-0472">Membrane</keyword>
<evidence type="ECO:0000256" key="1">
    <source>
        <dbReference type="ARBA" id="ARBA00004370"/>
    </source>
</evidence>
<feature type="domain" description="GGDEF" evidence="8">
    <location>
        <begin position="523"/>
        <end position="656"/>
    </location>
</feature>
<dbReference type="EMBL" id="JBHSLC010000036">
    <property type="protein sequence ID" value="MFC5357046.1"/>
    <property type="molecule type" value="Genomic_DNA"/>
</dbReference>
<evidence type="ECO:0000259" key="7">
    <source>
        <dbReference type="PROSITE" id="PS50883"/>
    </source>
</evidence>
<dbReference type="SMART" id="SM01079">
    <property type="entry name" value="CHASE"/>
    <property type="match status" value="1"/>
</dbReference>
<dbReference type="Pfam" id="PF00563">
    <property type="entry name" value="EAL"/>
    <property type="match status" value="1"/>
</dbReference>
<dbReference type="Pfam" id="PF08448">
    <property type="entry name" value="PAS_4"/>
    <property type="match status" value="1"/>
</dbReference>
<dbReference type="Gene3D" id="3.20.20.450">
    <property type="entry name" value="EAL domain"/>
    <property type="match status" value="1"/>
</dbReference>
<dbReference type="PROSITE" id="PS50883">
    <property type="entry name" value="EAL"/>
    <property type="match status" value="1"/>
</dbReference>
<feature type="domain" description="CHASE" evidence="6">
    <location>
        <begin position="161"/>
        <end position="263"/>
    </location>
</feature>
<comment type="subcellular location">
    <subcellularLocation>
        <location evidence="1">Membrane</location>
    </subcellularLocation>
</comment>
<evidence type="ECO:0000256" key="2">
    <source>
        <dbReference type="ARBA" id="ARBA00022692"/>
    </source>
</evidence>
<dbReference type="SUPFAM" id="SSF141868">
    <property type="entry name" value="EAL domain-like"/>
    <property type="match status" value="1"/>
</dbReference>
<accession>A0ABW0G8M1</accession>
<dbReference type="SMART" id="SM00052">
    <property type="entry name" value="EAL"/>
    <property type="match status" value="1"/>
</dbReference>
<evidence type="ECO:0000256" key="3">
    <source>
        <dbReference type="ARBA" id="ARBA00022989"/>
    </source>
</evidence>
<keyword evidence="3" id="KW-1133">Transmembrane helix</keyword>
<dbReference type="InterPro" id="IPR013656">
    <property type="entry name" value="PAS_4"/>
</dbReference>
<dbReference type="InterPro" id="IPR001633">
    <property type="entry name" value="EAL_dom"/>
</dbReference>
<dbReference type="SUPFAM" id="SSF55073">
    <property type="entry name" value="Nucleotide cyclase"/>
    <property type="match status" value="1"/>
</dbReference>
<dbReference type="NCBIfam" id="TIGR00254">
    <property type="entry name" value="GGDEF"/>
    <property type="match status" value="1"/>
</dbReference>
<protein>
    <submittedName>
        <fullName evidence="9">EAL domain-containing protein</fullName>
    </submittedName>
</protein>
<dbReference type="InterPro" id="IPR029787">
    <property type="entry name" value="Nucleotide_cyclase"/>
</dbReference>
<dbReference type="InterPro" id="IPR052155">
    <property type="entry name" value="Biofilm_reg_signaling"/>
</dbReference>
<evidence type="ECO:0000313" key="9">
    <source>
        <dbReference type="EMBL" id="MFC5357046.1"/>
    </source>
</evidence>
<dbReference type="Gene3D" id="3.30.70.270">
    <property type="match status" value="1"/>
</dbReference>
<dbReference type="Gene3D" id="3.30.450.350">
    <property type="entry name" value="CHASE domain"/>
    <property type="match status" value="1"/>
</dbReference>
<dbReference type="InterPro" id="IPR000160">
    <property type="entry name" value="GGDEF_dom"/>
</dbReference>
<organism evidence="9 10">
    <name type="scientific">Azospirillum himalayense</name>
    <dbReference type="NCBI Taxonomy" id="654847"/>
    <lineage>
        <taxon>Bacteria</taxon>
        <taxon>Pseudomonadati</taxon>
        <taxon>Pseudomonadota</taxon>
        <taxon>Alphaproteobacteria</taxon>
        <taxon>Rhodospirillales</taxon>
        <taxon>Azospirillaceae</taxon>
        <taxon>Azospirillum</taxon>
    </lineage>
</organism>
<reference evidence="10" key="1">
    <citation type="journal article" date="2019" name="Int. J. Syst. Evol. Microbiol.">
        <title>The Global Catalogue of Microorganisms (GCM) 10K type strain sequencing project: providing services to taxonomists for standard genome sequencing and annotation.</title>
        <authorList>
            <consortium name="The Broad Institute Genomics Platform"/>
            <consortium name="The Broad Institute Genome Sequencing Center for Infectious Disease"/>
            <person name="Wu L."/>
            <person name="Ma J."/>
        </authorList>
    </citation>
    <scope>NUCLEOTIDE SEQUENCE [LARGE SCALE GENOMIC DNA]</scope>
    <source>
        <strain evidence="10">CCUG 58760</strain>
    </source>
</reference>
<dbReference type="CDD" id="cd01948">
    <property type="entry name" value="EAL"/>
    <property type="match status" value="1"/>
</dbReference>
<dbReference type="Pfam" id="PF00990">
    <property type="entry name" value="GGDEF"/>
    <property type="match status" value="1"/>
</dbReference>
<dbReference type="PROSITE" id="PS50839">
    <property type="entry name" value="CHASE"/>
    <property type="match status" value="1"/>
</dbReference>
<dbReference type="SUPFAM" id="SSF55785">
    <property type="entry name" value="PYP-like sensor domain (PAS domain)"/>
    <property type="match status" value="1"/>
</dbReference>
<proteinExistence type="predicted"/>
<gene>
    <name evidence="9" type="ORF">ACFPMG_18705</name>
</gene>
<feature type="domain" description="EAL" evidence="7">
    <location>
        <begin position="665"/>
        <end position="919"/>
    </location>
</feature>
<evidence type="ECO:0000259" key="6">
    <source>
        <dbReference type="PROSITE" id="PS50839"/>
    </source>
</evidence>
<dbReference type="CDD" id="cd01949">
    <property type="entry name" value="GGDEF"/>
    <property type="match status" value="1"/>
</dbReference>
<dbReference type="InterPro" id="IPR006189">
    <property type="entry name" value="CHASE_dom"/>
</dbReference>
<dbReference type="InterPro" id="IPR035919">
    <property type="entry name" value="EAL_sf"/>
</dbReference>
<feature type="region of interest" description="Disordered" evidence="5">
    <location>
        <begin position="1"/>
        <end position="24"/>
    </location>
</feature>
<dbReference type="NCBIfam" id="TIGR00229">
    <property type="entry name" value="sensory_box"/>
    <property type="match status" value="1"/>
</dbReference>